<evidence type="ECO:0000259" key="7">
    <source>
        <dbReference type="PROSITE" id="PS50850"/>
    </source>
</evidence>
<keyword evidence="4 6" id="KW-1133">Transmembrane helix</keyword>
<feature type="transmembrane region" description="Helical" evidence="6">
    <location>
        <begin position="148"/>
        <end position="168"/>
    </location>
</feature>
<dbReference type="InterPro" id="IPR050189">
    <property type="entry name" value="MFS_Efflux_Transporters"/>
</dbReference>
<feature type="transmembrane region" description="Helical" evidence="6">
    <location>
        <begin position="180"/>
        <end position="201"/>
    </location>
</feature>
<dbReference type="InterPro" id="IPR036259">
    <property type="entry name" value="MFS_trans_sf"/>
</dbReference>
<feature type="transmembrane region" description="Helical" evidence="6">
    <location>
        <begin position="308"/>
        <end position="327"/>
    </location>
</feature>
<dbReference type="AlphaFoldDB" id="A0A931DS21"/>
<feature type="transmembrane region" description="Helical" evidence="6">
    <location>
        <begin position="213"/>
        <end position="242"/>
    </location>
</feature>
<proteinExistence type="predicted"/>
<feature type="transmembrane region" description="Helical" evidence="6">
    <location>
        <begin position="254"/>
        <end position="276"/>
    </location>
</feature>
<dbReference type="Gene3D" id="1.20.1250.20">
    <property type="entry name" value="MFS general substrate transporter like domains"/>
    <property type="match status" value="1"/>
</dbReference>
<evidence type="ECO:0000256" key="1">
    <source>
        <dbReference type="ARBA" id="ARBA00004651"/>
    </source>
</evidence>
<comment type="subcellular location">
    <subcellularLocation>
        <location evidence="1">Cell membrane</location>
        <topology evidence="1">Multi-pass membrane protein</topology>
    </subcellularLocation>
</comment>
<dbReference type="GO" id="GO:0005886">
    <property type="term" value="C:plasma membrane"/>
    <property type="evidence" value="ECO:0007669"/>
    <property type="project" value="UniProtKB-SubCell"/>
</dbReference>
<feature type="transmembrane region" description="Helical" evidence="6">
    <location>
        <begin position="348"/>
        <end position="367"/>
    </location>
</feature>
<dbReference type="InterPro" id="IPR020846">
    <property type="entry name" value="MFS_dom"/>
</dbReference>
<dbReference type="CDD" id="cd17324">
    <property type="entry name" value="MFS_NepI_like"/>
    <property type="match status" value="1"/>
</dbReference>
<evidence type="ECO:0000256" key="6">
    <source>
        <dbReference type="SAM" id="Phobius"/>
    </source>
</evidence>
<feature type="transmembrane region" description="Helical" evidence="6">
    <location>
        <begin position="373"/>
        <end position="393"/>
    </location>
</feature>
<evidence type="ECO:0000313" key="9">
    <source>
        <dbReference type="Proteomes" id="UP000614047"/>
    </source>
</evidence>
<feature type="transmembrane region" description="Helical" evidence="6">
    <location>
        <begin position="20"/>
        <end position="38"/>
    </location>
</feature>
<dbReference type="SUPFAM" id="SSF103473">
    <property type="entry name" value="MFS general substrate transporter"/>
    <property type="match status" value="1"/>
</dbReference>
<keyword evidence="9" id="KW-1185">Reference proteome</keyword>
<evidence type="ECO:0000256" key="3">
    <source>
        <dbReference type="ARBA" id="ARBA00022692"/>
    </source>
</evidence>
<name>A0A931DS21_9ACTN</name>
<evidence type="ECO:0000313" key="8">
    <source>
        <dbReference type="EMBL" id="MBG6091658.1"/>
    </source>
</evidence>
<dbReference type="GO" id="GO:0022857">
    <property type="term" value="F:transmembrane transporter activity"/>
    <property type="evidence" value="ECO:0007669"/>
    <property type="project" value="InterPro"/>
</dbReference>
<dbReference type="Proteomes" id="UP000614047">
    <property type="component" value="Unassembled WGS sequence"/>
</dbReference>
<accession>A0A931DS21</accession>
<sequence>MRTDITGVPGPRTGSGDGKLPLAGLWALATAAFITSLTETLPAGVLPAMSADLGVGEPAMGQSVTVYAAGTALTAIPLSAATAGWRRKRLLLASMAGFAVANTVTAFSANYPLTMVARFVAGVAAGVAWALLAGYARRMAPVPLQGKAIAIVMTGIPIALSLGVPAGTFLGEALGWRTTFAVITVLTTVLIGWIVAAVPDFPGRRAEGRARTLGALTVPGVAPVLFVTLVFVLAHTILYTYIATFLERVGMGGSAGLVLLVFGIASLLSIWIVGALIHRRLRVLMIAGVLLVAVAAAALALLSENPVLVHVAVTLWGLGWGGAPTLLQTAVGDAGGEAADAAQAMLVTLWNAAMAGGGIVGGTLLGLLGPAAFPWSVLVLLVPVLGVVIGARAHGFPAARAR</sequence>
<dbReference type="InterPro" id="IPR011701">
    <property type="entry name" value="MFS"/>
</dbReference>
<keyword evidence="5 6" id="KW-0472">Membrane</keyword>
<organism evidence="8 9">
    <name type="scientific">Actinomadura viridis</name>
    <dbReference type="NCBI Taxonomy" id="58110"/>
    <lineage>
        <taxon>Bacteria</taxon>
        <taxon>Bacillati</taxon>
        <taxon>Actinomycetota</taxon>
        <taxon>Actinomycetes</taxon>
        <taxon>Streptosporangiales</taxon>
        <taxon>Thermomonosporaceae</taxon>
        <taxon>Actinomadura</taxon>
    </lineage>
</organism>
<dbReference type="PROSITE" id="PS50850">
    <property type="entry name" value="MFS"/>
    <property type="match status" value="1"/>
</dbReference>
<evidence type="ECO:0000256" key="2">
    <source>
        <dbReference type="ARBA" id="ARBA00022475"/>
    </source>
</evidence>
<gene>
    <name evidence="8" type="ORF">IW256_005771</name>
</gene>
<dbReference type="Pfam" id="PF07690">
    <property type="entry name" value="MFS_1"/>
    <property type="match status" value="1"/>
</dbReference>
<keyword evidence="3 6" id="KW-0812">Transmembrane</keyword>
<evidence type="ECO:0000256" key="5">
    <source>
        <dbReference type="ARBA" id="ARBA00023136"/>
    </source>
</evidence>
<protein>
    <submittedName>
        <fullName evidence="8">MFS family arabinose efflux permease</fullName>
    </submittedName>
</protein>
<feature type="transmembrane region" description="Helical" evidence="6">
    <location>
        <begin position="115"/>
        <end position="136"/>
    </location>
</feature>
<feature type="transmembrane region" description="Helical" evidence="6">
    <location>
        <begin position="90"/>
        <end position="109"/>
    </location>
</feature>
<feature type="domain" description="Major facilitator superfamily (MFS) profile" evidence="7">
    <location>
        <begin position="24"/>
        <end position="394"/>
    </location>
</feature>
<feature type="transmembrane region" description="Helical" evidence="6">
    <location>
        <begin position="58"/>
        <end position="78"/>
    </location>
</feature>
<dbReference type="PANTHER" id="PTHR43124">
    <property type="entry name" value="PURINE EFFLUX PUMP PBUE"/>
    <property type="match status" value="1"/>
</dbReference>
<evidence type="ECO:0000256" key="4">
    <source>
        <dbReference type="ARBA" id="ARBA00022989"/>
    </source>
</evidence>
<dbReference type="RefSeq" id="WP_197013946.1">
    <property type="nucleotide sequence ID" value="NZ_BAABES010000002.1"/>
</dbReference>
<keyword evidence="2" id="KW-1003">Cell membrane</keyword>
<feature type="transmembrane region" description="Helical" evidence="6">
    <location>
        <begin position="283"/>
        <end position="302"/>
    </location>
</feature>
<dbReference type="EMBL" id="JADOUA010000001">
    <property type="protein sequence ID" value="MBG6091658.1"/>
    <property type="molecule type" value="Genomic_DNA"/>
</dbReference>
<comment type="caution">
    <text evidence="8">The sequence shown here is derived from an EMBL/GenBank/DDBJ whole genome shotgun (WGS) entry which is preliminary data.</text>
</comment>
<dbReference type="PANTHER" id="PTHR43124:SF3">
    <property type="entry name" value="CHLORAMPHENICOL EFFLUX PUMP RV0191"/>
    <property type="match status" value="1"/>
</dbReference>
<reference evidence="8" key="1">
    <citation type="submission" date="2020-11" db="EMBL/GenBank/DDBJ databases">
        <title>Sequencing the genomes of 1000 actinobacteria strains.</title>
        <authorList>
            <person name="Klenk H.-P."/>
        </authorList>
    </citation>
    <scope>NUCLEOTIDE SEQUENCE</scope>
    <source>
        <strain evidence="8">DSM 43175</strain>
    </source>
</reference>